<organism evidence="3 4">
    <name type="scientific">Anaerobium acetethylicum</name>
    <dbReference type="NCBI Taxonomy" id="1619234"/>
    <lineage>
        <taxon>Bacteria</taxon>
        <taxon>Bacillati</taxon>
        <taxon>Bacillota</taxon>
        <taxon>Clostridia</taxon>
        <taxon>Lachnospirales</taxon>
        <taxon>Lachnospiraceae</taxon>
        <taxon>Anaerobium</taxon>
    </lineage>
</organism>
<accession>A0A1D3TTC7</accession>
<feature type="transmembrane region" description="Helical" evidence="1">
    <location>
        <begin position="311"/>
        <end position="333"/>
    </location>
</feature>
<feature type="transmembrane region" description="Helical" evidence="1">
    <location>
        <begin position="110"/>
        <end position="137"/>
    </location>
</feature>
<dbReference type="EMBL" id="FMKA01000009">
    <property type="protein sequence ID" value="SCP97238.1"/>
    <property type="molecule type" value="Genomic_DNA"/>
</dbReference>
<feature type="transmembrane region" description="Helical" evidence="1">
    <location>
        <begin position="285"/>
        <end position="305"/>
    </location>
</feature>
<feature type="transmembrane region" description="Helical" evidence="1">
    <location>
        <begin position="62"/>
        <end position="89"/>
    </location>
</feature>
<name>A0A1D3TTC7_9FIRM</name>
<dbReference type="Proteomes" id="UP000199315">
    <property type="component" value="Unassembled WGS sequence"/>
</dbReference>
<dbReference type="Pfam" id="PF20047">
    <property type="entry name" value="DUF6449"/>
    <property type="match status" value="1"/>
</dbReference>
<feature type="transmembrane region" description="Helical" evidence="1">
    <location>
        <begin position="143"/>
        <end position="165"/>
    </location>
</feature>
<sequence length="712" mass="80464">MISRNLFCRLQKEDIKRRPWPVVLVFLLFFLALPVSCAMTIENQAGNELYDAEYLAQMLTNAVGVGNVAIILISILGAVIFGLSGFFYLHSRKKVDLYHSMPVRREVQYAVIYVNGLGCYVVSYLINLLLCFLLLQMNGFMDSGIFMGALASIAINVVFYSLIYTITINAVMLTGNIIVSCLGTAVFLAYGPLLVFVRAIYFGEYFATYYGGDIDTAIFNTLSPVGIYLVTGFRASSVKESEIIWMLIKVSAVTVALIACSVFLYKKRPSEAAGSAMAFDFVKPIIKFMLVVPLSLGGGILFQYVSGSRALEWNIFGTVFTMIIIYAVIEMIYNFDIRSAFRNKIQFAACAAVIAAVVMVFRFDFIKYDSYLPGKDSVESMSISFEGMDENLSYVTDVDEQGLAYSRVLTNRYDYEIEGMELTDFTTVYELAELGAARAEKISADHRRNGAFYSNASGSSEQERQYRYYVKFKLKSGREIYRVYSVPADEAEAMVSNLYENAEYKESHYSVYRYKTEDINAVYCRNANIGNEITVNRGGIEKLLELYREELKGLTWDERTAENPVAVLNIESKTSNEEYFIYPGFEQTIAFITEQGLDLDQTAWEEEVKELKVVYTKPFFGESGNAATESDESLEKSVTYTDKEQIREILGSIFSTGYYWCNDSMLNVDPDLTVWTGSEFSSEYGYNEEGISFYMNQDKIPGFVLEDIGYKE</sequence>
<keyword evidence="4" id="KW-1185">Reference proteome</keyword>
<evidence type="ECO:0000313" key="3">
    <source>
        <dbReference type="EMBL" id="SCP97238.1"/>
    </source>
</evidence>
<feature type="transmembrane region" description="Helical" evidence="1">
    <location>
        <begin position="177"/>
        <end position="201"/>
    </location>
</feature>
<dbReference type="AlphaFoldDB" id="A0A1D3TTC7"/>
<dbReference type="InterPro" id="IPR045611">
    <property type="entry name" value="DUF6449"/>
</dbReference>
<gene>
    <name evidence="3" type="ORF">SAMN05421730_100955</name>
</gene>
<proteinExistence type="predicted"/>
<protein>
    <recommendedName>
        <fullName evidence="2">DUF6449 domain-containing protein</fullName>
    </recommendedName>
</protein>
<feature type="transmembrane region" description="Helical" evidence="1">
    <location>
        <begin position="243"/>
        <end position="265"/>
    </location>
</feature>
<feature type="domain" description="DUF6449" evidence="2">
    <location>
        <begin position="472"/>
        <end position="575"/>
    </location>
</feature>
<dbReference type="STRING" id="1619234.SAMN05421730_100955"/>
<keyword evidence="1" id="KW-0812">Transmembrane</keyword>
<evidence type="ECO:0000313" key="4">
    <source>
        <dbReference type="Proteomes" id="UP000199315"/>
    </source>
</evidence>
<evidence type="ECO:0000256" key="1">
    <source>
        <dbReference type="SAM" id="Phobius"/>
    </source>
</evidence>
<feature type="transmembrane region" description="Helical" evidence="1">
    <location>
        <begin position="345"/>
        <end position="363"/>
    </location>
</feature>
<keyword evidence="1" id="KW-1133">Transmembrane helix</keyword>
<evidence type="ECO:0000259" key="2">
    <source>
        <dbReference type="Pfam" id="PF20047"/>
    </source>
</evidence>
<keyword evidence="1" id="KW-0472">Membrane</keyword>
<reference evidence="3 4" key="1">
    <citation type="submission" date="2016-09" db="EMBL/GenBank/DDBJ databases">
        <authorList>
            <person name="Capua I."/>
            <person name="De Benedictis P."/>
            <person name="Joannis T."/>
            <person name="Lombin L.H."/>
            <person name="Cattoli G."/>
        </authorList>
    </citation>
    <scope>NUCLEOTIDE SEQUENCE [LARGE SCALE GENOMIC DNA]</scope>
    <source>
        <strain evidence="3 4">GluBS11</strain>
    </source>
</reference>